<keyword evidence="6" id="KW-0238">DNA-binding</keyword>
<accession>A0A1A9ZUA0</accession>
<dbReference type="Pfam" id="PF02008">
    <property type="entry name" value="zf-CXXC"/>
    <property type="match status" value="1"/>
</dbReference>
<dbReference type="InterPro" id="IPR040388">
    <property type="entry name" value="CXXC4/CXXC5"/>
</dbReference>
<feature type="compositionally biased region" description="Polar residues" evidence="8">
    <location>
        <begin position="38"/>
        <end position="74"/>
    </location>
</feature>
<name>A0A1A9ZUA0_GLOPL</name>
<feature type="region of interest" description="Disordered" evidence="8">
    <location>
        <begin position="1"/>
        <end position="104"/>
    </location>
</feature>
<evidence type="ECO:0000256" key="5">
    <source>
        <dbReference type="ARBA" id="ARBA00022833"/>
    </source>
</evidence>
<evidence type="ECO:0000256" key="6">
    <source>
        <dbReference type="ARBA" id="ARBA00023125"/>
    </source>
</evidence>
<feature type="domain" description="CXXC-type" evidence="9">
    <location>
        <begin position="469"/>
        <end position="509"/>
    </location>
</feature>
<proteinExistence type="predicted"/>
<evidence type="ECO:0000313" key="11">
    <source>
        <dbReference type="Proteomes" id="UP000092445"/>
    </source>
</evidence>
<evidence type="ECO:0000256" key="3">
    <source>
        <dbReference type="ARBA" id="ARBA00022723"/>
    </source>
</evidence>
<evidence type="ECO:0000256" key="2">
    <source>
        <dbReference type="ARBA" id="ARBA00022490"/>
    </source>
</evidence>
<reference evidence="11" key="1">
    <citation type="submission" date="2014-03" db="EMBL/GenBank/DDBJ databases">
        <authorList>
            <person name="Aksoy S."/>
            <person name="Warren W."/>
            <person name="Wilson R.K."/>
        </authorList>
    </citation>
    <scope>NUCLEOTIDE SEQUENCE [LARGE SCALE GENOMIC DNA]</scope>
    <source>
        <strain evidence="11">IAEA</strain>
    </source>
</reference>
<dbReference type="EnsemblMetazoa" id="GPAI025251-RA">
    <property type="protein sequence ID" value="GPAI025251-PA"/>
    <property type="gene ID" value="GPAI025251"/>
</dbReference>
<organism evidence="10 11">
    <name type="scientific">Glossina pallidipes</name>
    <name type="common">Tsetse fly</name>
    <dbReference type="NCBI Taxonomy" id="7398"/>
    <lineage>
        <taxon>Eukaryota</taxon>
        <taxon>Metazoa</taxon>
        <taxon>Ecdysozoa</taxon>
        <taxon>Arthropoda</taxon>
        <taxon>Hexapoda</taxon>
        <taxon>Insecta</taxon>
        <taxon>Pterygota</taxon>
        <taxon>Neoptera</taxon>
        <taxon>Endopterygota</taxon>
        <taxon>Diptera</taxon>
        <taxon>Brachycera</taxon>
        <taxon>Muscomorpha</taxon>
        <taxon>Hippoboscoidea</taxon>
        <taxon>Glossinidae</taxon>
        <taxon>Glossina</taxon>
    </lineage>
</organism>
<dbReference type="Proteomes" id="UP000092445">
    <property type="component" value="Unassembled WGS sequence"/>
</dbReference>
<evidence type="ECO:0000256" key="1">
    <source>
        <dbReference type="ARBA" id="ARBA00004496"/>
    </source>
</evidence>
<comment type="subcellular location">
    <subcellularLocation>
        <location evidence="1">Cytoplasm</location>
    </subcellularLocation>
</comment>
<keyword evidence="3" id="KW-0479">Metal-binding</keyword>
<keyword evidence="4 7" id="KW-0863">Zinc-finger</keyword>
<feature type="compositionally biased region" description="Polar residues" evidence="8">
    <location>
        <begin position="321"/>
        <end position="339"/>
    </location>
</feature>
<dbReference type="InterPro" id="IPR002857">
    <property type="entry name" value="Znf_CXXC"/>
</dbReference>
<dbReference type="PROSITE" id="PS51058">
    <property type="entry name" value="ZF_CXXC"/>
    <property type="match status" value="1"/>
</dbReference>
<evidence type="ECO:0000256" key="8">
    <source>
        <dbReference type="SAM" id="MobiDB-lite"/>
    </source>
</evidence>
<evidence type="ECO:0000256" key="7">
    <source>
        <dbReference type="PROSITE-ProRule" id="PRU00509"/>
    </source>
</evidence>
<evidence type="ECO:0000256" key="4">
    <source>
        <dbReference type="ARBA" id="ARBA00022771"/>
    </source>
</evidence>
<feature type="compositionally biased region" description="Low complexity" evidence="8">
    <location>
        <begin position="304"/>
        <end position="315"/>
    </location>
</feature>
<dbReference type="PANTHER" id="PTHR13419:SF0">
    <property type="entry name" value="CXXC-TYPE DOMAIN-CONTAINING PROTEIN"/>
    <property type="match status" value="1"/>
</dbReference>
<dbReference type="GO" id="GO:0008327">
    <property type="term" value="F:methyl-CpG binding"/>
    <property type="evidence" value="ECO:0007669"/>
    <property type="project" value="TreeGrafter"/>
</dbReference>
<keyword evidence="2" id="KW-0963">Cytoplasm</keyword>
<dbReference type="GO" id="GO:0008270">
    <property type="term" value="F:zinc ion binding"/>
    <property type="evidence" value="ECO:0007669"/>
    <property type="project" value="UniProtKB-KW"/>
</dbReference>
<keyword evidence="11" id="KW-1185">Reference proteome</keyword>
<dbReference type="GO" id="GO:0005737">
    <property type="term" value="C:cytoplasm"/>
    <property type="evidence" value="ECO:0007669"/>
    <property type="project" value="UniProtKB-SubCell"/>
</dbReference>
<dbReference type="STRING" id="7398.A0A1A9ZUA0"/>
<dbReference type="PANTHER" id="PTHR13419">
    <property type="entry name" value="ZINC FINGER-CONTAINING"/>
    <property type="match status" value="1"/>
</dbReference>
<evidence type="ECO:0000259" key="9">
    <source>
        <dbReference type="PROSITE" id="PS51058"/>
    </source>
</evidence>
<protein>
    <recommendedName>
        <fullName evidence="9">CXXC-type domain-containing protein</fullName>
    </recommendedName>
</protein>
<feature type="compositionally biased region" description="Low complexity" evidence="8">
    <location>
        <begin position="407"/>
        <end position="417"/>
    </location>
</feature>
<reference evidence="10" key="2">
    <citation type="submission" date="2020-05" db="UniProtKB">
        <authorList>
            <consortium name="EnsemblMetazoa"/>
        </authorList>
    </citation>
    <scope>IDENTIFICATION</scope>
    <source>
        <strain evidence="10">IAEA</strain>
    </source>
</reference>
<keyword evidence="5" id="KW-0862">Zinc</keyword>
<dbReference type="VEuPathDB" id="VectorBase:GPAI025251"/>
<dbReference type="GO" id="GO:0005634">
    <property type="term" value="C:nucleus"/>
    <property type="evidence" value="ECO:0007669"/>
    <property type="project" value="TreeGrafter"/>
</dbReference>
<evidence type="ECO:0000313" key="10">
    <source>
        <dbReference type="EnsemblMetazoa" id="GPAI025251-PA"/>
    </source>
</evidence>
<feature type="compositionally biased region" description="Low complexity" evidence="8">
    <location>
        <begin position="1"/>
        <end position="37"/>
    </location>
</feature>
<sequence length="530" mass="55507">QQQQQQQPLQSATPTSTSTTNNNNATSRNANGASSANDTQQQSGSSTTNNPENAATSNTSDSVTCQSNSSNSYTRPWEMESKDNSNSNNSNSTPKSGFEPFSKLPSFQSQFHGYTEQLMADGTPMPTGSSISSATATAGLTSAMSSLQTVAMSPASMSVSSPGMVSMGSPLTQLTGLQTSITPPSSGFAALGAPMPHNAFHSHPLGATAAHHRTPYPLMPAALQARDIVSTTLPNSTITATGYGDPLLYQPLTPSYASTTPAALAVPSAITPTGSGSSSIGKKDVTISAFDLNTNSNASQLSAPTSNTPNTVTTPLGMHTPTPSYDGASSSSLMDISNGTGTGAGYHTPHSTHTNASSTGSHTPHTTQPHTPTPSTTSIKPEKVLNSPVARVDARKKERRKNRAHSLESNAESESSAMDLDPSNPGQVDAVSSTANFKSPIGSMNVGDGNESAGEKQTSMNSTSVLFQSKKKRKRCGECIGCQRKDNCGECAPCRNDKSHQICKQRRCEKLTEKKVRHVNLVFYITIIRP</sequence>
<feature type="region of interest" description="Disordered" evidence="8">
    <location>
        <begin position="296"/>
        <end position="429"/>
    </location>
</feature>
<feature type="compositionally biased region" description="Low complexity" evidence="8">
    <location>
        <begin position="357"/>
        <end position="378"/>
    </location>
</feature>
<dbReference type="AlphaFoldDB" id="A0A1A9ZUA0"/>